<dbReference type="InterPro" id="IPR050471">
    <property type="entry name" value="AB_hydrolase"/>
</dbReference>
<dbReference type="SUPFAM" id="SSF53474">
    <property type="entry name" value="alpha/beta-Hydrolases"/>
    <property type="match status" value="1"/>
</dbReference>
<dbReference type="InterPro" id="IPR029058">
    <property type="entry name" value="AB_hydrolase_fold"/>
</dbReference>
<dbReference type="PANTHER" id="PTHR43433">
    <property type="entry name" value="HYDROLASE, ALPHA/BETA FOLD FAMILY PROTEIN"/>
    <property type="match status" value="1"/>
</dbReference>
<evidence type="ECO:0000313" key="3">
    <source>
        <dbReference type="EMBL" id="KAA8997660.1"/>
    </source>
</evidence>
<sequence length="392" mass="42330">MKYEQIGWKELTAIDGPRGEHTVTSVGETSPLLAESLIVHAFGTVFAQSTLSRRERELVTVGMLGAMGGAEPQLRIHLEAALRVGVDPDELIALAEHTSVYAGYPRSLNLLIATRAALGDTGRLAPQVTSRLTLTDHDTRVVDSGGDKPALVLVHALGLDWRMWREVIPLLSTRFRVIAYDLRGFGSAAGAPVANGLETYALDLADLLDKLGIQKAHIAGLSLGGSIAQKLALIDPARFLTLTIIASTAWPFEAFNQRAISATQDGMDAQVIPSLTRWFRPADLARNDWTVRYARDCVQRAFVADWNAGWLALSSIDTGTRLQEITVPTHIIAGELDASTSPDLMKGFLTIPGASYEVIAEAPHMVSLVCPNELAKAIISGTERGTLVDTRH</sequence>
<dbReference type="InterPro" id="IPR003779">
    <property type="entry name" value="CMD-like"/>
</dbReference>
<dbReference type="InterPro" id="IPR029032">
    <property type="entry name" value="AhpD-like"/>
</dbReference>
<dbReference type="AlphaFoldDB" id="A0A5J5FVJ9"/>
<dbReference type="InterPro" id="IPR000073">
    <property type="entry name" value="AB_hydrolase_1"/>
</dbReference>
<dbReference type="GO" id="GO:0051920">
    <property type="term" value="F:peroxiredoxin activity"/>
    <property type="evidence" value="ECO:0007669"/>
    <property type="project" value="InterPro"/>
</dbReference>
<dbReference type="RefSeq" id="WP_150436359.1">
    <property type="nucleotide sequence ID" value="NZ_VYKJ01000010.1"/>
</dbReference>
<protein>
    <submittedName>
        <fullName evidence="3">Alpha/beta fold hydrolase</fullName>
    </submittedName>
</protein>
<feature type="domain" description="AB hydrolase-1" evidence="1">
    <location>
        <begin position="149"/>
        <end position="368"/>
    </location>
</feature>
<dbReference type="EMBL" id="VYKJ01000010">
    <property type="protein sequence ID" value="KAA8997660.1"/>
    <property type="molecule type" value="Genomic_DNA"/>
</dbReference>
<evidence type="ECO:0000259" key="1">
    <source>
        <dbReference type="Pfam" id="PF00561"/>
    </source>
</evidence>
<dbReference type="SUPFAM" id="SSF69118">
    <property type="entry name" value="AhpD-like"/>
    <property type="match status" value="1"/>
</dbReference>
<dbReference type="Pfam" id="PF02627">
    <property type="entry name" value="CMD"/>
    <property type="match status" value="1"/>
</dbReference>
<comment type="caution">
    <text evidence="3">The sequence shown here is derived from an EMBL/GenBank/DDBJ whole genome shotgun (WGS) entry which is preliminary data.</text>
</comment>
<keyword evidence="4" id="KW-1185">Reference proteome</keyword>
<dbReference type="GO" id="GO:0016787">
    <property type="term" value="F:hydrolase activity"/>
    <property type="evidence" value="ECO:0007669"/>
    <property type="project" value="UniProtKB-KW"/>
</dbReference>
<keyword evidence="3" id="KW-0378">Hydrolase</keyword>
<evidence type="ECO:0000259" key="2">
    <source>
        <dbReference type="Pfam" id="PF02627"/>
    </source>
</evidence>
<dbReference type="PANTHER" id="PTHR43433:SF5">
    <property type="entry name" value="AB HYDROLASE-1 DOMAIN-CONTAINING PROTEIN"/>
    <property type="match status" value="1"/>
</dbReference>
<organism evidence="3 4">
    <name type="scientific">Affinibrenneria salicis</name>
    <dbReference type="NCBI Taxonomy" id="2590031"/>
    <lineage>
        <taxon>Bacteria</taxon>
        <taxon>Pseudomonadati</taxon>
        <taxon>Pseudomonadota</taxon>
        <taxon>Gammaproteobacteria</taxon>
        <taxon>Enterobacterales</taxon>
        <taxon>Pectobacteriaceae</taxon>
        <taxon>Affinibrenneria</taxon>
    </lineage>
</organism>
<dbReference type="Pfam" id="PF00561">
    <property type="entry name" value="Abhydrolase_1"/>
    <property type="match status" value="1"/>
</dbReference>
<dbReference type="Gene3D" id="3.40.50.1820">
    <property type="entry name" value="alpha/beta hydrolase"/>
    <property type="match status" value="1"/>
</dbReference>
<reference evidence="3 4" key="1">
    <citation type="submission" date="2019-09" db="EMBL/GenBank/DDBJ databases">
        <authorList>
            <person name="Li Y."/>
        </authorList>
    </citation>
    <scope>NUCLEOTIDE SEQUENCE [LARGE SCALE GENOMIC DNA]</scope>
    <source>
        <strain evidence="3 4">L3-3HA</strain>
    </source>
</reference>
<proteinExistence type="predicted"/>
<dbReference type="OrthoDB" id="9779853at2"/>
<gene>
    <name evidence="3" type="ORF">FJU30_18015</name>
</gene>
<feature type="domain" description="Carboxymuconolactone decarboxylase-like" evidence="2">
    <location>
        <begin position="34"/>
        <end position="115"/>
    </location>
</feature>
<name>A0A5J5FVJ9_9GAMM</name>
<accession>A0A5J5FVJ9</accession>
<evidence type="ECO:0000313" key="4">
    <source>
        <dbReference type="Proteomes" id="UP000335415"/>
    </source>
</evidence>
<dbReference type="Gene3D" id="1.20.1290.10">
    <property type="entry name" value="AhpD-like"/>
    <property type="match status" value="1"/>
</dbReference>
<dbReference type="Proteomes" id="UP000335415">
    <property type="component" value="Unassembled WGS sequence"/>
</dbReference>